<reference evidence="1 2" key="1">
    <citation type="submission" date="2017-04" db="EMBL/GenBank/DDBJ databases">
        <title>Genomic insights into metabolism of Thermodesulfobium acidiphilum.</title>
        <authorList>
            <person name="Toshchakov S.V."/>
            <person name="Frolov E.N."/>
            <person name="Kublanov I.V."/>
            <person name="Samarov N.I."/>
            <person name="Novikov A."/>
            <person name="Lebedinsky A.V."/>
            <person name="Bonch-Osmolovskaya E.A."/>
            <person name="Chernyh N.A."/>
        </authorList>
    </citation>
    <scope>NUCLEOTIDE SEQUENCE [LARGE SCALE GENOMIC DNA]</scope>
    <source>
        <strain evidence="1 2">3127-1</strain>
    </source>
</reference>
<dbReference type="SUPFAM" id="SSF64076">
    <property type="entry name" value="MTH938-like"/>
    <property type="match status" value="1"/>
</dbReference>
<accession>A0A2R4W1M5</accession>
<keyword evidence="2" id="KW-1185">Reference proteome</keyword>
<dbReference type="GO" id="GO:0005737">
    <property type="term" value="C:cytoplasm"/>
    <property type="evidence" value="ECO:0007669"/>
    <property type="project" value="TreeGrafter"/>
</dbReference>
<dbReference type="Gene3D" id="3.40.1230.10">
    <property type="entry name" value="MTH938-like"/>
    <property type="match status" value="1"/>
</dbReference>
<name>A0A2R4W1M5_THEAF</name>
<dbReference type="OrthoDB" id="1724272at2"/>
<proteinExistence type="predicted"/>
<dbReference type="Pfam" id="PF04430">
    <property type="entry name" value="DUF498"/>
    <property type="match status" value="1"/>
</dbReference>
<dbReference type="PANTHER" id="PTHR15811">
    <property type="entry name" value="MTH938 DOMAIN-CONTAINING PROTEIN"/>
    <property type="match status" value="1"/>
</dbReference>
<dbReference type="RefSeq" id="WP_108309500.1">
    <property type="nucleotide sequence ID" value="NZ_CP020921.1"/>
</dbReference>
<dbReference type="PANTHER" id="PTHR15811:SF5">
    <property type="entry name" value="MTH938 DOMAIN-CONTAINING PROTEIN"/>
    <property type="match status" value="1"/>
</dbReference>
<dbReference type="Proteomes" id="UP000244792">
    <property type="component" value="Chromosome"/>
</dbReference>
<gene>
    <name evidence="1" type="ORF">TDSAC_1377</name>
</gene>
<dbReference type="InterPro" id="IPR007523">
    <property type="entry name" value="NDUFAF3/AAMDC"/>
</dbReference>
<sequence>MINFYKFGYIEIDGKEYTKDLIFTKDEILVYPWWRKEGHIFSLGDIESILKKIENVTHIICGTGAYGIVRVEDNFIKYFKEAKKEILIYDTKKAADIFNSLVSNGMAPLALFHLTC</sequence>
<dbReference type="KEGG" id="taci:TDSAC_1377"/>
<protein>
    <submittedName>
        <fullName evidence="1">Uncharacterized protein</fullName>
    </submittedName>
</protein>
<dbReference type="AlphaFoldDB" id="A0A2R4W1M5"/>
<evidence type="ECO:0000313" key="2">
    <source>
        <dbReference type="Proteomes" id="UP000244792"/>
    </source>
</evidence>
<dbReference type="EMBL" id="CP020921">
    <property type="protein sequence ID" value="AWB10717.1"/>
    <property type="molecule type" value="Genomic_DNA"/>
</dbReference>
<dbReference type="InterPro" id="IPR036748">
    <property type="entry name" value="MTH938-like_sf"/>
</dbReference>
<organism evidence="1 2">
    <name type="scientific">Thermodesulfobium acidiphilum</name>
    <dbReference type="NCBI Taxonomy" id="1794699"/>
    <lineage>
        <taxon>Bacteria</taxon>
        <taxon>Pseudomonadati</taxon>
        <taxon>Thermodesulfobiota</taxon>
        <taxon>Thermodesulfobiia</taxon>
        <taxon>Thermodesulfobiales</taxon>
        <taxon>Thermodesulfobiaceae</taxon>
        <taxon>Thermodesulfobium</taxon>
    </lineage>
</organism>
<evidence type="ECO:0000313" key="1">
    <source>
        <dbReference type="EMBL" id="AWB10717.1"/>
    </source>
</evidence>